<keyword evidence="11" id="KW-1185">Reference proteome</keyword>
<evidence type="ECO:0000313" key="10">
    <source>
        <dbReference type="EMBL" id="OKH51124.1"/>
    </source>
</evidence>
<dbReference type="PANTHER" id="PTHR43447">
    <property type="entry name" value="ALPHA-AMYLASE"/>
    <property type="match status" value="1"/>
</dbReference>
<keyword evidence="5" id="KW-0119">Carbohydrate metabolism</keyword>
<feature type="active site" description="Nucleophile" evidence="7">
    <location>
        <position position="282"/>
    </location>
</feature>
<feature type="binding site" evidence="8">
    <location>
        <position position="211"/>
    </location>
    <ligand>
        <name>Ca(2+)</name>
        <dbReference type="ChEBI" id="CHEBI:29108"/>
        <label>2</label>
    </ligand>
</feature>
<dbReference type="Gene3D" id="2.40.30.140">
    <property type="match status" value="1"/>
</dbReference>
<accession>A0A1U7JBG3</accession>
<dbReference type="InterPro" id="IPR006047">
    <property type="entry name" value="GH13_cat_dom"/>
</dbReference>
<name>A0A1U7JBG3_9CYAN</name>
<keyword evidence="4" id="KW-0378">Hydrolase</keyword>
<dbReference type="InterPro" id="IPR013776">
    <property type="entry name" value="A-amylase_thermo"/>
</dbReference>
<dbReference type="Gene3D" id="2.60.40.1180">
    <property type="entry name" value="Golgi alpha-mannosidase II"/>
    <property type="match status" value="1"/>
</dbReference>
<proteinExistence type="inferred from homology"/>
<evidence type="ECO:0000256" key="3">
    <source>
        <dbReference type="ARBA" id="ARBA00022723"/>
    </source>
</evidence>
<dbReference type="Gene3D" id="3.20.20.80">
    <property type="entry name" value="Glycosidases"/>
    <property type="match status" value="1"/>
</dbReference>
<keyword evidence="8" id="KW-0106">Calcium</keyword>
<dbReference type="Proteomes" id="UP000185557">
    <property type="component" value="Unassembled WGS sequence"/>
</dbReference>
<evidence type="ECO:0000256" key="2">
    <source>
        <dbReference type="ARBA" id="ARBA00008061"/>
    </source>
</evidence>
<evidence type="ECO:0000313" key="11">
    <source>
        <dbReference type="Proteomes" id="UP000185557"/>
    </source>
</evidence>
<dbReference type="RefSeq" id="WP_084172861.1">
    <property type="nucleotide sequence ID" value="NZ_MRCG01000001.1"/>
</dbReference>
<sequence>MSNPFRQLKDTFKAIGSKPTTPEGSATAKASLQEWLEANADALRSRRRQGEFNGTMMQYFHWYTAADGSHWNRVKDEAEALANAGITALWLPPAYKGIGGGYDVGYGVYDLFDLGEFDQQGTVRTKYGTKDEYVAAVKACRDLGINIYADVVFNHKMAADSEEEFNAIPMDPGNRHRALGDMRKIKSWTGFTFPGRGDKYSSMKWHWYHFDGVDYNSYEPNYKAVWLVEGKSFEDKVSWELGSFDYLMGCDLDIEHPEVSGELKYWGEWMLDHIGVDGFRVDAIKHICGDFFVDWLAHLENYAQRDLFCVGEYWTYDMGALSWYAGNSGGQLDLFDAPLHHNFYKASRAGNSYDLRTIFDNTVVKEMPLLAVTLVENHDTQPLQALESVVEAWFKPLAYALILLRQDGYPCIFYCDYYGAHYVDKGRDGNEYEIWMDSHREILDRLLIGRKHFAYGPQYDYFDHPNVVGWTRLGSETHPHAMAVLLSNGSEGTKWMEVGKPNTTFYDLTGHVSQTITTNGDGWAEFRCNGGSVSVWVEEHPVLSSL</sequence>
<evidence type="ECO:0000256" key="6">
    <source>
        <dbReference type="ARBA" id="ARBA00023295"/>
    </source>
</evidence>
<dbReference type="InterPro" id="IPR017853">
    <property type="entry name" value="GH"/>
</dbReference>
<dbReference type="GO" id="GO:0005509">
    <property type="term" value="F:calcium ion binding"/>
    <property type="evidence" value="ECO:0007669"/>
    <property type="project" value="InterPro"/>
</dbReference>
<feature type="active site" description="Proton donor" evidence="7">
    <location>
        <position position="312"/>
    </location>
</feature>
<feature type="binding site" evidence="8">
    <location>
        <position position="253"/>
    </location>
    <ligand>
        <name>Ca(2+)</name>
        <dbReference type="ChEBI" id="CHEBI:29108"/>
        <label>2</label>
    </ligand>
</feature>
<feature type="binding site" evidence="8">
    <location>
        <position position="154"/>
    </location>
    <ligand>
        <name>Ca(2+)</name>
        <dbReference type="ChEBI" id="CHEBI:29108"/>
        <label>1</label>
    </ligand>
</feature>
<dbReference type="NCBIfam" id="NF006968">
    <property type="entry name" value="PRK09441.1-1"/>
    <property type="match status" value="1"/>
</dbReference>
<dbReference type="OrthoDB" id="9805159at2"/>
<feature type="binding site" evidence="8">
    <location>
        <position position="251"/>
    </location>
    <ligand>
        <name>Ca(2+)</name>
        <dbReference type="ChEBI" id="CHEBI:29108"/>
        <label>1</label>
    </ligand>
</feature>
<keyword evidence="6" id="KW-0326">Glycosidase</keyword>
<evidence type="ECO:0000256" key="5">
    <source>
        <dbReference type="ARBA" id="ARBA00023277"/>
    </source>
</evidence>
<dbReference type="SMART" id="SM00642">
    <property type="entry name" value="Aamy"/>
    <property type="match status" value="1"/>
</dbReference>
<dbReference type="STRING" id="549789.NIES30_03395"/>
<dbReference type="AlphaFoldDB" id="A0A1U7JBG3"/>
<organism evidence="10 11">
    <name type="scientific">Phormidium tenue NIES-30</name>
    <dbReference type="NCBI Taxonomy" id="549789"/>
    <lineage>
        <taxon>Bacteria</taxon>
        <taxon>Bacillati</taxon>
        <taxon>Cyanobacteriota</taxon>
        <taxon>Cyanophyceae</taxon>
        <taxon>Oscillatoriophycideae</taxon>
        <taxon>Oscillatoriales</taxon>
        <taxon>Oscillatoriaceae</taxon>
        <taxon>Phormidium</taxon>
    </lineage>
</organism>
<comment type="similarity">
    <text evidence="2">Belongs to the glycosyl hydrolase 13 family.</text>
</comment>
<comment type="caution">
    <text evidence="10">The sequence shown here is derived from an EMBL/GenBank/DDBJ whole genome shotgun (WGS) entry which is preliminary data.</text>
</comment>
<dbReference type="NCBIfam" id="NF006969">
    <property type="entry name" value="PRK09441.1-2"/>
    <property type="match status" value="1"/>
</dbReference>
<gene>
    <name evidence="10" type="ORF">NIES30_03395</name>
</gene>
<feature type="binding site" evidence="8">
    <location>
        <position position="286"/>
    </location>
    <ligand>
        <name>Ca(2+)</name>
        <dbReference type="ChEBI" id="CHEBI:29108"/>
        <label>1</label>
    </ligand>
</feature>
<evidence type="ECO:0000259" key="9">
    <source>
        <dbReference type="SMART" id="SM00642"/>
    </source>
</evidence>
<dbReference type="SUPFAM" id="SSF51445">
    <property type="entry name" value="(Trans)glycosidases"/>
    <property type="match status" value="1"/>
</dbReference>
<evidence type="ECO:0000256" key="8">
    <source>
        <dbReference type="PIRSR" id="PIRSR001021-2"/>
    </source>
</evidence>
<keyword evidence="3 8" id="KW-0479">Metal-binding</keyword>
<dbReference type="GO" id="GO:0004553">
    <property type="term" value="F:hydrolase activity, hydrolyzing O-glycosyl compounds"/>
    <property type="evidence" value="ECO:0007669"/>
    <property type="project" value="InterPro"/>
</dbReference>
<dbReference type="InterPro" id="IPR013780">
    <property type="entry name" value="Glyco_hydro_b"/>
</dbReference>
<dbReference type="Pfam" id="PF09154">
    <property type="entry name" value="Alpha-amy_C_pro"/>
    <property type="match status" value="1"/>
</dbReference>
<dbReference type="EMBL" id="MRCG01000001">
    <property type="protein sequence ID" value="OKH51124.1"/>
    <property type="molecule type" value="Genomic_DNA"/>
</dbReference>
<evidence type="ECO:0000256" key="4">
    <source>
        <dbReference type="ARBA" id="ARBA00022801"/>
    </source>
</evidence>
<dbReference type="SUPFAM" id="SSF51011">
    <property type="entry name" value="Glycosyl hydrolase domain"/>
    <property type="match status" value="1"/>
</dbReference>
<dbReference type="Pfam" id="PF00128">
    <property type="entry name" value="Alpha-amylase"/>
    <property type="match status" value="1"/>
</dbReference>
<comment type="cofactor">
    <cofactor evidence="1">
        <name>Ca(2+)</name>
        <dbReference type="ChEBI" id="CHEBI:29108"/>
    </cofactor>
</comment>
<protein>
    <submittedName>
        <fullName evidence="10">Alpha-amylase</fullName>
    </submittedName>
</protein>
<dbReference type="PIRSF" id="PIRSF001021">
    <property type="entry name" value="Alph-amls_thrmst"/>
    <property type="match status" value="1"/>
</dbReference>
<evidence type="ECO:0000256" key="7">
    <source>
        <dbReference type="PIRSR" id="PIRSR001021-1"/>
    </source>
</evidence>
<dbReference type="InterPro" id="IPR015237">
    <property type="entry name" value="Alpha-amylase_C_pro"/>
</dbReference>
<feature type="binding site" evidence="8">
    <location>
        <position position="245"/>
    </location>
    <ligand>
        <name>Ca(2+)</name>
        <dbReference type="ChEBI" id="CHEBI:29108"/>
        <label>1</label>
    </ligand>
</feature>
<feature type="domain" description="Glycosyl hydrolase family 13 catalytic" evidence="9">
    <location>
        <begin position="54"/>
        <end position="450"/>
    </location>
</feature>
<dbReference type="GO" id="GO:0005975">
    <property type="term" value="P:carbohydrate metabolic process"/>
    <property type="evidence" value="ECO:0007669"/>
    <property type="project" value="InterPro"/>
</dbReference>
<reference evidence="10 11" key="1">
    <citation type="submission" date="2016-11" db="EMBL/GenBank/DDBJ databases">
        <title>Draft Genome Sequences of Nine Cyanobacterial Strains from Diverse Habitats.</title>
        <authorList>
            <person name="Zhu T."/>
            <person name="Hou S."/>
            <person name="Lu X."/>
            <person name="Hess W.R."/>
        </authorList>
    </citation>
    <scope>NUCLEOTIDE SEQUENCE [LARGE SCALE GENOMIC DNA]</scope>
    <source>
        <strain evidence="10 11">NIES-30</strain>
    </source>
</reference>
<dbReference type="CDD" id="cd11318">
    <property type="entry name" value="AmyAc_bac_fung_AmyA"/>
    <property type="match status" value="1"/>
</dbReference>
<evidence type="ECO:0000256" key="1">
    <source>
        <dbReference type="ARBA" id="ARBA00001913"/>
    </source>
</evidence>